<evidence type="ECO:0000313" key="3">
    <source>
        <dbReference type="EMBL" id="GGF53631.1"/>
    </source>
</evidence>
<dbReference type="Pfam" id="PF01106">
    <property type="entry name" value="NifU"/>
    <property type="match status" value="1"/>
</dbReference>
<keyword evidence="4" id="KW-1185">Reference proteome</keyword>
<evidence type="ECO:0000259" key="2">
    <source>
        <dbReference type="SMART" id="SM00932"/>
    </source>
</evidence>
<sequence>MFIQTEATPNPSTLKFIPEQTVMAQGTANFNDKDAAARSPLAQRLFGVDGVDSIFLGSDFITVTKQEDKDWQVLKPMILEALMNHFSSGEAIVQDGENTAEQSGDDNEIVTQIKELLETRVRPAVAQDGGDIIFHKFEDGIVYLTMMGACSGCPSSSATLKHGIENMLRYYVPEVLEVREAI</sequence>
<evidence type="ECO:0000313" key="4">
    <source>
        <dbReference type="Proteomes" id="UP000632498"/>
    </source>
</evidence>
<dbReference type="EMBL" id="BMHV01000002">
    <property type="protein sequence ID" value="GGF53631.1"/>
    <property type="molecule type" value="Genomic_DNA"/>
</dbReference>
<comment type="caution">
    <text evidence="3">The sequence shown here is derived from an EMBL/GenBank/DDBJ whole genome shotgun (WGS) entry which is preliminary data.</text>
</comment>
<dbReference type="InterPro" id="IPR001075">
    <property type="entry name" value="NIF_FeS_clus_asmbl_NifU_C"/>
</dbReference>
<reference evidence="3" key="1">
    <citation type="journal article" date="2014" name="Int. J. Syst. Evol. Microbiol.">
        <title>Complete genome sequence of Corynebacterium casei LMG S-19264T (=DSM 44701T), isolated from a smear-ripened cheese.</title>
        <authorList>
            <consortium name="US DOE Joint Genome Institute (JGI-PGF)"/>
            <person name="Walter F."/>
            <person name="Albersmeier A."/>
            <person name="Kalinowski J."/>
            <person name="Ruckert C."/>
        </authorList>
    </citation>
    <scope>NUCLEOTIDE SEQUENCE</scope>
    <source>
        <strain evidence="3">CGMCC 1.15254</strain>
    </source>
</reference>
<dbReference type="FunFam" id="3.30.1370.70:FF:000001">
    <property type="entry name" value="NifU-like protein 4, mitochondrial"/>
    <property type="match status" value="1"/>
</dbReference>
<gene>
    <name evidence="3" type="ORF">GCM10011332_03720</name>
</gene>
<dbReference type="PANTHER" id="PTHR11178">
    <property type="entry name" value="IRON-SULFUR CLUSTER SCAFFOLD PROTEIN NFU-RELATED"/>
    <property type="match status" value="1"/>
</dbReference>
<dbReference type="FunFam" id="3.30.300.130:FF:000001">
    <property type="entry name" value="NFU1 iron-sulfur cluster scaffold"/>
    <property type="match status" value="1"/>
</dbReference>
<proteinExistence type="inferred from homology"/>
<organism evidence="3 4">
    <name type="scientific">Terasakiella brassicae</name>
    <dbReference type="NCBI Taxonomy" id="1634917"/>
    <lineage>
        <taxon>Bacteria</taxon>
        <taxon>Pseudomonadati</taxon>
        <taxon>Pseudomonadota</taxon>
        <taxon>Alphaproteobacteria</taxon>
        <taxon>Rhodospirillales</taxon>
        <taxon>Terasakiellaceae</taxon>
        <taxon>Terasakiella</taxon>
    </lineage>
</organism>
<dbReference type="InterPro" id="IPR035433">
    <property type="entry name" value="NFU1-like"/>
</dbReference>
<feature type="domain" description="Scaffold protein Nfu/NifU N-terminal" evidence="2">
    <location>
        <begin position="3"/>
        <end position="89"/>
    </location>
</feature>
<reference evidence="3" key="2">
    <citation type="submission" date="2020-09" db="EMBL/GenBank/DDBJ databases">
        <authorList>
            <person name="Sun Q."/>
            <person name="Zhou Y."/>
        </authorList>
    </citation>
    <scope>NUCLEOTIDE SEQUENCE</scope>
    <source>
        <strain evidence="3">CGMCC 1.15254</strain>
    </source>
</reference>
<dbReference type="RefSeq" id="WP_188660663.1">
    <property type="nucleotide sequence ID" value="NZ_BMHV01000002.1"/>
</dbReference>
<dbReference type="GO" id="GO:0051536">
    <property type="term" value="F:iron-sulfur cluster binding"/>
    <property type="evidence" value="ECO:0007669"/>
    <property type="project" value="InterPro"/>
</dbReference>
<accession>A0A917BRE0</accession>
<dbReference type="SUPFAM" id="SSF110836">
    <property type="entry name" value="Hypothetical protein SAV1430"/>
    <property type="match status" value="1"/>
</dbReference>
<comment type="similarity">
    <text evidence="1">Belongs to the NifU family.</text>
</comment>
<dbReference type="PANTHER" id="PTHR11178:SF1">
    <property type="entry name" value="NFU1 IRON-SULFUR CLUSTER SCAFFOLD HOMOLOG, MITOCHONDRIAL"/>
    <property type="match status" value="1"/>
</dbReference>
<dbReference type="SMART" id="SM00932">
    <property type="entry name" value="Nfu_N"/>
    <property type="match status" value="1"/>
</dbReference>
<dbReference type="InterPro" id="IPR034904">
    <property type="entry name" value="FSCA_dom_sf"/>
</dbReference>
<dbReference type="GO" id="GO:0016226">
    <property type="term" value="P:iron-sulfur cluster assembly"/>
    <property type="evidence" value="ECO:0007669"/>
    <property type="project" value="InterPro"/>
</dbReference>
<dbReference type="Pfam" id="PF08712">
    <property type="entry name" value="Nfu_N"/>
    <property type="match status" value="1"/>
</dbReference>
<dbReference type="Gene3D" id="3.30.1370.70">
    <property type="entry name" value="Scaffold protein Nfu/NifU, N-terminal domain"/>
    <property type="match status" value="1"/>
</dbReference>
<dbReference type="GO" id="GO:0005506">
    <property type="term" value="F:iron ion binding"/>
    <property type="evidence" value="ECO:0007669"/>
    <property type="project" value="InterPro"/>
</dbReference>
<dbReference type="PIRSF" id="PIRSF036773">
    <property type="entry name" value="HIRIP5"/>
    <property type="match status" value="1"/>
</dbReference>
<protein>
    <submittedName>
        <fullName evidence="3">Iron transporter</fullName>
    </submittedName>
</protein>
<dbReference type="InterPro" id="IPR014824">
    <property type="entry name" value="Nfu/NifU_N"/>
</dbReference>
<dbReference type="InterPro" id="IPR036498">
    <property type="entry name" value="Nfu/NifU_N_sf"/>
</dbReference>
<dbReference type="Gene3D" id="3.30.300.130">
    <property type="entry name" value="Fe-S cluster assembly (FSCA)"/>
    <property type="match status" value="1"/>
</dbReference>
<dbReference type="AlphaFoldDB" id="A0A917BRE0"/>
<dbReference type="Proteomes" id="UP000632498">
    <property type="component" value="Unassembled WGS sequence"/>
</dbReference>
<dbReference type="SUPFAM" id="SSF117916">
    <property type="entry name" value="Fe-S cluster assembly (FSCA) domain-like"/>
    <property type="match status" value="1"/>
</dbReference>
<name>A0A917BRE0_9PROT</name>
<evidence type="ECO:0000256" key="1">
    <source>
        <dbReference type="ARBA" id="ARBA00006420"/>
    </source>
</evidence>